<evidence type="ECO:0000313" key="3">
    <source>
        <dbReference type="Proteomes" id="UP001642484"/>
    </source>
</evidence>
<evidence type="ECO:0000256" key="1">
    <source>
        <dbReference type="SAM" id="MobiDB-lite"/>
    </source>
</evidence>
<sequence length="815" mass="88848">MDVESCALDSVDADILLLMSQAKEKQDANTGRGKKRKAGSGPDGEGQEQQSEAAPKKRAKCARHCKGCKQKIAAEDCAPNFPGCWKCKRALDNIYKLATKQGKEAVEFVKKQREDPDLCFNMVQSYLELCPECCDMGGAKNKKRGTWSLAKYRERTVAASGFVKDAVGEMMHKRLYTEFAMTVRGGRKTEEQIAATWSEWEQRALAKDPELFFDYGGENGALRIWVKTADQLSFRSSFMQEKEAVVEVEQKKNATQADVDRMKAKSMSNHDPIADQIQICQALVRHGDAAFQGNDGFLVDVMDLAKTCEAKAASEEAEGPAKKGDEEEANGSSPEKPAKPWVDRDRVISATVRSSTTQINLFKTKLEKGLKDHKASLEEHKSNPDAVFQKNFAGEIKILANRDPNGDENTVKSYIGRFDAALPELGELDSNPVELGRAPPCELYASLKPFTALEGAVKNYQRCTQPAHVKEVTAEIVAIRAPMTQLLAATSRADKAVKSAVEQLKKQTAKQQADASKPKKAAGQAAAQVPVFDQGVAGATAVQRVAADCSFDMSKPFSLDCSSWVSELMKDGAKCRQCVDSFRDSFNDARKKSKGARVSKAVEDSEVLAALQSKVDDLFLKSGRVVARDSMTKQLQDALQVSLFGIDASYDKVSGEFLGCAVARLSVEGTRTVVMTEVLQLQGFMQRKGIAGLTTLAKMSAFFRAMNVAMIQDYQKECVLWSCTMGPGDFLYVPYGFVQAELVQQPTVGVRVPLVCKHSAHENSSLCLSKRKADCERQLAEKGDSGGASAAAGVDAAKLKQEIALLSDLSTAIAS</sequence>
<reference evidence="2 3" key="1">
    <citation type="submission" date="2024-02" db="EMBL/GenBank/DDBJ databases">
        <authorList>
            <person name="Chen Y."/>
            <person name="Shah S."/>
            <person name="Dougan E. K."/>
            <person name="Thang M."/>
            <person name="Chan C."/>
        </authorList>
    </citation>
    <scope>NUCLEOTIDE SEQUENCE [LARGE SCALE GENOMIC DNA]</scope>
</reference>
<organism evidence="2 3">
    <name type="scientific">Durusdinium trenchii</name>
    <dbReference type="NCBI Taxonomy" id="1381693"/>
    <lineage>
        <taxon>Eukaryota</taxon>
        <taxon>Sar</taxon>
        <taxon>Alveolata</taxon>
        <taxon>Dinophyceae</taxon>
        <taxon>Suessiales</taxon>
        <taxon>Symbiodiniaceae</taxon>
        <taxon>Durusdinium</taxon>
    </lineage>
</organism>
<keyword evidence="3" id="KW-1185">Reference proteome</keyword>
<proteinExistence type="predicted"/>
<feature type="region of interest" description="Disordered" evidence="1">
    <location>
        <begin position="23"/>
        <end position="55"/>
    </location>
</feature>
<feature type="region of interest" description="Disordered" evidence="1">
    <location>
        <begin position="312"/>
        <end position="344"/>
    </location>
</feature>
<accession>A0ABP0NLI2</accession>
<comment type="caution">
    <text evidence="2">The sequence shown here is derived from an EMBL/GenBank/DDBJ whole genome shotgun (WGS) entry which is preliminary data.</text>
</comment>
<protein>
    <submittedName>
        <fullName evidence="2">Uncharacterized protein</fullName>
    </submittedName>
</protein>
<gene>
    <name evidence="2" type="ORF">CCMP2556_LOCUS31573</name>
</gene>
<name>A0ABP0NLI2_9DINO</name>
<dbReference type="EMBL" id="CAXAMN010021884">
    <property type="protein sequence ID" value="CAK9064263.1"/>
    <property type="molecule type" value="Genomic_DNA"/>
</dbReference>
<dbReference type="Proteomes" id="UP001642484">
    <property type="component" value="Unassembled WGS sequence"/>
</dbReference>
<feature type="compositionally biased region" description="Basic and acidic residues" evidence="1">
    <location>
        <begin position="312"/>
        <end position="325"/>
    </location>
</feature>
<evidence type="ECO:0000313" key="2">
    <source>
        <dbReference type="EMBL" id="CAK9064263.1"/>
    </source>
</evidence>